<accession>A0ACB7PM67</accession>
<dbReference type="Proteomes" id="UP000724584">
    <property type="component" value="Unassembled WGS sequence"/>
</dbReference>
<keyword evidence="2" id="KW-1185">Reference proteome</keyword>
<evidence type="ECO:0000313" key="2">
    <source>
        <dbReference type="Proteomes" id="UP000724584"/>
    </source>
</evidence>
<organism evidence="1 2">
    <name type="scientific">Chaetomium tenue</name>
    <dbReference type="NCBI Taxonomy" id="1854479"/>
    <lineage>
        <taxon>Eukaryota</taxon>
        <taxon>Fungi</taxon>
        <taxon>Dikarya</taxon>
        <taxon>Ascomycota</taxon>
        <taxon>Pezizomycotina</taxon>
        <taxon>Sordariomycetes</taxon>
        <taxon>Sordariomycetidae</taxon>
        <taxon>Sordariales</taxon>
        <taxon>Chaetomiaceae</taxon>
        <taxon>Chaetomium</taxon>
    </lineage>
</organism>
<reference evidence="1 2" key="1">
    <citation type="journal article" date="2021" name="Nat. Commun.">
        <title>Genetic determinants of endophytism in the Arabidopsis root mycobiome.</title>
        <authorList>
            <person name="Mesny F."/>
            <person name="Miyauchi S."/>
            <person name="Thiergart T."/>
            <person name="Pickel B."/>
            <person name="Atanasova L."/>
            <person name="Karlsson M."/>
            <person name="Huettel B."/>
            <person name="Barry K.W."/>
            <person name="Haridas S."/>
            <person name="Chen C."/>
            <person name="Bauer D."/>
            <person name="Andreopoulos W."/>
            <person name="Pangilinan J."/>
            <person name="LaButti K."/>
            <person name="Riley R."/>
            <person name="Lipzen A."/>
            <person name="Clum A."/>
            <person name="Drula E."/>
            <person name="Henrissat B."/>
            <person name="Kohler A."/>
            <person name="Grigoriev I.V."/>
            <person name="Martin F.M."/>
            <person name="Hacquard S."/>
        </authorList>
    </citation>
    <scope>NUCLEOTIDE SEQUENCE [LARGE SCALE GENOMIC DNA]</scope>
    <source>
        <strain evidence="1 2">MPI-SDFR-AT-0079</strain>
    </source>
</reference>
<sequence length="152" mass="16636">MRSLAQILLPAGLMVFTAGWVASDNPPQAQSFVDYCAYVGSNLTDHWLGLFCRNNMTAVFGYNYTWIDLDLCIGNNGGQLIPYDNGNYSTSCTNCSFVAIPKKTITLSCLCQDENKQIFNSSLDLNTTLYDDNGSAGCFGHSGNKTLDYPNP</sequence>
<proteinExistence type="predicted"/>
<protein>
    <submittedName>
        <fullName evidence="1">Uncharacterized protein</fullName>
    </submittedName>
</protein>
<dbReference type="EMBL" id="JAGIZQ010000001">
    <property type="protein sequence ID" value="KAH6649965.1"/>
    <property type="molecule type" value="Genomic_DNA"/>
</dbReference>
<gene>
    <name evidence="1" type="ORF">F5144DRAFT_608001</name>
</gene>
<comment type="caution">
    <text evidence="1">The sequence shown here is derived from an EMBL/GenBank/DDBJ whole genome shotgun (WGS) entry which is preliminary data.</text>
</comment>
<name>A0ACB7PM67_9PEZI</name>
<evidence type="ECO:0000313" key="1">
    <source>
        <dbReference type="EMBL" id="KAH6649965.1"/>
    </source>
</evidence>